<keyword evidence="3" id="KW-1185">Reference proteome</keyword>
<sequence>MKLLVLSRAAVGPRMASPGVRAYQLAGALSRALPEAEITLAVPGDRGEVAPPGRTVRIQPYATNADAVFLAGQHDVAISRNFPPQFIRLMGRTRLALDAFTPLFIEWMELSQRDILPKWRRTWMASNRWYLNMQLTMADFIFCADDRQRDLWIGMMMALDLVPPSVYARDPSLRQYIDVVPYGVPSQPLRPKGPVLKGVVPGIGPGDRVLLWNGGITEWNDTETLLRAMALLAERRPEVKLVFMGVNHPDYAFGPNAGVTRRTFELAEELGLRGRTVFLLEGWVPYAEIDGYLAEADASVCLGYENLEARFAFRTRYVDLFRARVPLLCTRGDVLAERVEREPLGITVAERDVEAVAAGIERLLDDEPFRERCRENLGRVAAELSWDAAVRPLVDFCLRDGSVALPARQRQLRALVRGGMYVGLKKACKSPPLHL</sequence>
<name>A0A2A9HD79_TEPT2</name>
<feature type="domain" description="Glycosyl transferase family 1" evidence="1">
    <location>
        <begin position="205"/>
        <end position="376"/>
    </location>
</feature>
<dbReference type="GO" id="GO:0016757">
    <property type="term" value="F:glycosyltransferase activity"/>
    <property type="evidence" value="ECO:0007669"/>
    <property type="project" value="InterPro"/>
</dbReference>
<dbReference type="PANTHER" id="PTHR12526">
    <property type="entry name" value="GLYCOSYLTRANSFERASE"/>
    <property type="match status" value="1"/>
</dbReference>
<dbReference type="Proteomes" id="UP000223071">
    <property type="component" value="Unassembled WGS sequence"/>
</dbReference>
<comment type="caution">
    <text evidence="2">The sequence shown here is derived from an EMBL/GenBank/DDBJ whole genome shotgun (WGS) entry which is preliminary data.</text>
</comment>
<protein>
    <submittedName>
        <fullName evidence="2">Glycosyl transferase family 1</fullName>
    </submittedName>
</protein>
<dbReference type="Pfam" id="PF00534">
    <property type="entry name" value="Glycos_transf_1"/>
    <property type="match status" value="1"/>
</dbReference>
<reference evidence="2 3" key="1">
    <citation type="submission" date="2017-09" db="EMBL/GenBank/DDBJ databases">
        <title>Sequencing the genomes of two abundant thermophiles in Great Basin hot springs: Thermocrinis jamiesonii and novel Chloroflexi Thermoflexus hugenholtzii.</title>
        <authorList>
            <person name="Hedlund B."/>
        </authorList>
    </citation>
    <scope>NUCLEOTIDE SEQUENCE [LARGE SCALE GENOMIC DNA]</scope>
    <source>
        <strain evidence="2 3">G233</strain>
    </source>
</reference>
<keyword evidence="2" id="KW-0808">Transferase</keyword>
<evidence type="ECO:0000259" key="1">
    <source>
        <dbReference type="Pfam" id="PF00534"/>
    </source>
</evidence>
<dbReference type="AlphaFoldDB" id="A0A2A9HD79"/>
<dbReference type="PANTHER" id="PTHR12526:SF635">
    <property type="entry name" value="GLYCOSYL TRANSFERASE GROUP 1"/>
    <property type="match status" value="1"/>
</dbReference>
<dbReference type="Gene3D" id="3.40.50.2000">
    <property type="entry name" value="Glycogen Phosphorylase B"/>
    <property type="match status" value="1"/>
</dbReference>
<dbReference type="InterPro" id="IPR001296">
    <property type="entry name" value="Glyco_trans_1"/>
</dbReference>
<dbReference type="SUPFAM" id="SSF53756">
    <property type="entry name" value="UDP-Glycosyltransferase/glycogen phosphorylase"/>
    <property type="match status" value="1"/>
</dbReference>
<gene>
    <name evidence="2" type="ORF">A9A59_0468</name>
</gene>
<dbReference type="EMBL" id="PDJQ01000001">
    <property type="protein sequence ID" value="PFG73273.1"/>
    <property type="molecule type" value="Genomic_DNA"/>
</dbReference>
<evidence type="ECO:0000313" key="2">
    <source>
        <dbReference type="EMBL" id="PFG73273.1"/>
    </source>
</evidence>
<accession>A0A2A9HD79</accession>
<evidence type="ECO:0000313" key="3">
    <source>
        <dbReference type="Proteomes" id="UP000223071"/>
    </source>
</evidence>
<dbReference type="RefSeq" id="WP_133117477.1">
    <property type="nucleotide sequence ID" value="NZ_PDJQ01000001.1"/>
</dbReference>
<dbReference type="CDD" id="cd03801">
    <property type="entry name" value="GT4_PimA-like"/>
    <property type="match status" value="1"/>
</dbReference>
<organism evidence="2 3">
    <name type="scientific">Tepidiforma thermophila (strain KCTC 52669 / CGMCC 1.13589 / G233)</name>
    <dbReference type="NCBI Taxonomy" id="2761530"/>
    <lineage>
        <taxon>Bacteria</taxon>
        <taxon>Bacillati</taxon>
        <taxon>Chloroflexota</taxon>
        <taxon>Tepidiformia</taxon>
        <taxon>Tepidiformales</taxon>
        <taxon>Tepidiformaceae</taxon>
        <taxon>Tepidiforma</taxon>
    </lineage>
</organism>
<proteinExistence type="predicted"/>